<dbReference type="AlphaFoldDB" id="A0A7W7Z0I8"/>
<keyword evidence="1 3" id="KW-0378">Hydrolase</keyword>
<accession>A0A7W7Z0I8</accession>
<evidence type="ECO:0000256" key="1">
    <source>
        <dbReference type="ARBA" id="ARBA00022801"/>
    </source>
</evidence>
<protein>
    <submittedName>
        <fullName evidence="3">Putative amidohydrolase</fullName>
    </submittedName>
</protein>
<dbReference type="Proteomes" id="UP000542353">
    <property type="component" value="Unassembled WGS sequence"/>
</dbReference>
<dbReference type="EMBL" id="JACHIH010000001">
    <property type="protein sequence ID" value="MBB5045477.1"/>
    <property type="molecule type" value="Genomic_DNA"/>
</dbReference>
<sequence>MTKRRFRAAAVQTLARLGDFDYNIALATRYVEDAVRQGAELIVFPECMDTGYLFDSAEHCRELAETLADGPFVKALAALSRKHGVYIASGITEWDPAKQKIFNTGIMFDRKGEVACHYHKQFLATHDQNWFAFGERGCPVVDTDLGRIGLLICFDGRIPEIFRAMAMQGAEVIVDMANFFAMDQADMWGPARAYENGVWLVAATKAGYERSIYYPGGSMIVDPKGRVLSKVPYDTHGMSIATIDLDAAADKSIYTANDKIADRRPETYCIMALPYEQTPVCGIADRPLIPSKSVTKVAAVQIHVTDTTTVADVLDMVDHTAKLGAKVLVLPDYAFSPQYILSAKEAAALADQASAHLAGISAIAARYRCLIAAPIVERAAAGLYVTTVLTGPDGTEIGRYRKTHLTAEERQWAVAGDAYPVFETPFGRLGVMSGYDAVFPESSRCLAIGGADIILWPASLREAFERELLAVPRAEDNRVAVVLANRVDCPYPGGSVVIPPNGFPQWDINVAAPRVLRNGAVMPKHIDLAVCRQKLMIPKVDMFANRLVETYASIVAA</sequence>
<feature type="domain" description="CN hydrolase" evidence="2">
    <location>
        <begin position="6"/>
        <end position="245"/>
    </location>
</feature>
<dbReference type="InterPro" id="IPR036526">
    <property type="entry name" value="C-N_Hydrolase_sf"/>
</dbReference>
<dbReference type="PROSITE" id="PS50263">
    <property type="entry name" value="CN_HYDROLASE"/>
    <property type="match status" value="2"/>
</dbReference>
<evidence type="ECO:0000259" key="2">
    <source>
        <dbReference type="PROSITE" id="PS50263"/>
    </source>
</evidence>
<dbReference type="Gene3D" id="3.60.110.10">
    <property type="entry name" value="Carbon-nitrogen hydrolase"/>
    <property type="match status" value="2"/>
</dbReference>
<dbReference type="PANTHER" id="PTHR43674:SF2">
    <property type="entry name" value="BETA-UREIDOPROPIONASE"/>
    <property type="match status" value="1"/>
</dbReference>
<dbReference type="CDD" id="cd07197">
    <property type="entry name" value="nitrilase"/>
    <property type="match status" value="2"/>
</dbReference>
<dbReference type="RefSeq" id="WP_184253311.1">
    <property type="nucleotide sequence ID" value="NZ_JACHIH010000001.1"/>
</dbReference>
<dbReference type="GO" id="GO:0016811">
    <property type="term" value="F:hydrolase activity, acting on carbon-nitrogen (but not peptide) bonds, in linear amides"/>
    <property type="evidence" value="ECO:0007669"/>
    <property type="project" value="UniProtKB-ARBA"/>
</dbReference>
<name>A0A7W7Z0I8_9BRAD</name>
<dbReference type="InterPro" id="IPR050345">
    <property type="entry name" value="Aliph_Amidase/BUP"/>
</dbReference>
<proteinExistence type="predicted"/>
<gene>
    <name evidence="3" type="ORF">HNR60_000206</name>
</gene>
<evidence type="ECO:0000313" key="4">
    <source>
        <dbReference type="Proteomes" id="UP000542353"/>
    </source>
</evidence>
<organism evidence="3 4">
    <name type="scientific">Rhodopseudomonas rhenobacensis</name>
    <dbReference type="NCBI Taxonomy" id="87461"/>
    <lineage>
        <taxon>Bacteria</taxon>
        <taxon>Pseudomonadati</taxon>
        <taxon>Pseudomonadota</taxon>
        <taxon>Alphaproteobacteria</taxon>
        <taxon>Hyphomicrobiales</taxon>
        <taxon>Nitrobacteraceae</taxon>
        <taxon>Rhodopseudomonas</taxon>
    </lineage>
</organism>
<evidence type="ECO:0000313" key="3">
    <source>
        <dbReference type="EMBL" id="MBB5045477.1"/>
    </source>
</evidence>
<feature type="domain" description="CN hydrolase" evidence="2">
    <location>
        <begin position="295"/>
        <end position="528"/>
    </location>
</feature>
<comment type="caution">
    <text evidence="3">The sequence shown here is derived from an EMBL/GenBank/DDBJ whole genome shotgun (WGS) entry which is preliminary data.</text>
</comment>
<dbReference type="InterPro" id="IPR003010">
    <property type="entry name" value="C-N_Hydrolase"/>
</dbReference>
<dbReference type="PANTHER" id="PTHR43674">
    <property type="entry name" value="NITRILASE C965.09-RELATED"/>
    <property type="match status" value="1"/>
</dbReference>
<dbReference type="Pfam" id="PF00795">
    <property type="entry name" value="CN_hydrolase"/>
    <property type="match status" value="2"/>
</dbReference>
<reference evidence="3 4" key="1">
    <citation type="submission" date="2020-08" db="EMBL/GenBank/DDBJ databases">
        <title>Genomic Encyclopedia of Type Strains, Phase IV (KMG-IV): sequencing the most valuable type-strain genomes for metagenomic binning, comparative biology and taxonomic classification.</title>
        <authorList>
            <person name="Goeker M."/>
        </authorList>
    </citation>
    <scope>NUCLEOTIDE SEQUENCE [LARGE SCALE GENOMIC DNA]</scope>
    <source>
        <strain evidence="3 4">DSM 12706</strain>
    </source>
</reference>
<dbReference type="SUPFAM" id="SSF56317">
    <property type="entry name" value="Carbon-nitrogen hydrolase"/>
    <property type="match status" value="2"/>
</dbReference>
<keyword evidence="4" id="KW-1185">Reference proteome</keyword>